<dbReference type="AlphaFoldDB" id="A0A364KR92"/>
<keyword evidence="8" id="KW-0285">Flavoprotein</keyword>
<keyword evidence="12" id="KW-0560">Oxidoreductase</keyword>
<dbReference type="InterPro" id="IPR001709">
    <property type="entry name" value="Flavoprot_Pyr_Nucl_cyt_Rdtase"/>
</dbReference>
<evidence type="ECO:0000256" key="8">
    <source>
        <dbReference type="ARBA" id="ARBA00022630"/>
    </source>
</evidence>
<accession>A0A364KR92</accession>
<dbReference type="Pfam" id="PF00174">
    <property type="entry name" value="Oxidored_molyb"/>
    <property type="match status" value="1"/>
</dbReference>
<dbReference type="EMBL" id="MIKG01000003">
    <property type="protein sequence ID" value="RAO66066.1"/>
    <property type="molecule type" value="Genomic_DNA"/>
</dbReference>
<keyword evidence="15" id="KW-1015">Disulfide bond</keyword>
<dbReference type="GO" id="GO:0030151">
    <property type="term" value="F:molybdenum ion binding"/>
    <property type="evidence" value="ECO:0007669"/>
    <property type="project" value="InterPro"/>
</dbReference>
<dbReference type="Pfam" id="PF03404">
    <property type="entry name" value="Mo-co_dimer"/>
    <property type="match status" value="1"/>
</dbReference>
<comment type="cofactor">
    <cofactor evidence="2">
        <name>FAD</name>
        <dbReference type="ChEBI" id="CHEBI:57692"/>
    </cofactor>
</comment>
<dbReference type="SUPFAM" id="SSF56524">
    <property type="entry name" value="Oxidoreductase molybdopterin-binding domain"/>
    <property type="match status" value="1"/>
</dbReference>
<dbReference type="InterPro" id="IPR017927">
    <property type="entry name" value="FAD-bd_FR_type"/>
</dbReference>
<dbReference type="InterPro" id="IPR039261">
    <property type="entry name" value="FNR_nucleotide-bd"/>
</dbReference>
<dbReference type="InterPro" id="IPR001433">
    <property type="entry name" value="OxRdtase_FAD/NAD-bd"/>
</dbReference>
<comment type="cofactor">
    <cofactor evidence="18">
        <name>Mo-molybdopterin</name>
        <dbReference type="ChEBI" id="CHEBI:71302"/>
    </cofactor>
    <text evidence="18">Binds 1 Mo-molybdopterin (Mo-MPT) cofactor per subunit.</text>
</comment>
<dbReference type="GeneID" id="63791295"/>
<dbReference type="InterPro" id="IPR008333">
    <property type="entry name" value="Cbr1-like_FAD-bd_dom"/>
</dbReference>
<keyword evidence="13" id="KW-0408">Iron</keyword>
<dbReference type="InterPro" id="IPR005066">
    <property type="entry name" value="MoCF_OxRdtse_dimer"/>
</dbReference>
<evidence type="ECO:0000256" key="7">
    <source>
        <dbReference type="ARBA" id="ARBA00022617"/>
    </source>
</evidence>
<dbReference type="PRINTS" id="PR00406">
    <property type="entry name" value="CYTB5RDTASE"/>
</dbReference>
<comment type="catalytic activity">
    <reaction evidence="16">
        <text>nitrite + NADP(+) + H2O = nitrate + NADPH + H(+)</text>
        <dbReference type="Rhea" id="RHEA:19061"/>
        <dbReference type="ChEBI" id="CHEBI:15377"/>
        <dbReference type="ChEBI" id="CHEBI:15378"/>
        <dbReference type="ChEBI" id="CHEBI:16301"/>
        <dbReference type="ChEBI" id="CHEBI:17632"/>
        <dbReference type="ChEBI" id="CHEBI:57783"/>
        <dbReference type="ChEBI" id="CHEBI:58349"/>
        <dbReference type="EC" id="1.7.1.3"/>
    </reaction>
</comment>
<dbReference type="GO" id="GO:0008482">
    <property type="term" value="F:sulfite oxidase activity"/>
    <property type="evidence" value="ECO:0007669"/>
    <property type="project" value="TreeGrafter"/>
</dbReference>
<dbReference type="GO" id="GO:0020037">
    <property type="term" value="F:heme binding"/>
    <property type="evidence" value="ECO:0007669"/>
    <property type="project" value="InterPro"/>
</dbReference>
<evidence type="ECO:0000256" key="2">
    <source>
        <dbReference type="ARBA" id="ARBA00001974"/>
    </source>
</evidence>
<dbReference type="GO" id="GO:0006809">
    <property type="term" value="P:nitric oxide biosynthetic process"/>
    <property type="evidence" value="ECO:0007669"/>
    <property type="project" value="InterPro"/>
</dbReference>
<keyword evidence="7" id="KW-0349">Heme</keyword>
<gene>
    <name evidence="22" type="ORF">BHQ10_002078</name>
</gene>
<protein>
    <recommendedName>
        <fullName evidence="17">Nitrate reductase</fullName>
    </recommendedName>
</protein>
<feature type="domain" description="FAD-binding FR-type" evidence="21">
    <location>
        <begin position="646"/>
        <end position="757"/>
    </location>
</feature>
<feature type="region of interest" description="Disordered" evidence="19">
    <location>
        <begin position="1"/>
        <end position="55"/>
    </location>
</feature>
<evidence type="ECO:0000256" key="12">
    <source>
        <dbReference type="ARBA" id="ARBA00023002"/>
    </source>
</evidence>
<dbReference type="PANTHER" id="PTHR19372:SF7">
    <property type="entry name" value="SULFITE OXIDASE, MITOCHONDRIAL"/>
    <property type="match status" value="1"/>
</dbReference>
<evidence type="ECO:0000256" key="13">
    <source>
        <dbReference type="ARBA" id="ARBA00023004"/>
    </source>
</evidence>
<keyword evidence="14 17" id="KW-0534">Nitrate assimilation</keyword>
<evidence type="ECO:0000256" key="15">
    <source>
        <dbReference type="ARBA" id="ARBA00023157"/>
    </source>
</evidence>
<dbReference type="PROSITE" id="PS51384">
    <property type="entry name" value="FAD_FR"/>
    <property type="match status" value="1"/>
</dbReference>
<dbReference type="Gene3D" id="3.10.120.10">
    <property type="entry name" value="Cytochrome b5-like heme/steroid binding domain"/>
    <property type="match status" value="1"/>
</dbReference>
<dbReference type="SUPFAM" id="SSF55856">
    <property type="entry name" value="Cytochrome b5-like heme/steroid binding domain"/>
    <property type="match status" value="1"/>
</dbReference>
<evidence type="ECO:0000256" key="19">
    <source>
        <dbReference type="SAM" id="MobiDB-lite"/>
    </source>
</evidence>
<feature type="compositionally biased region" description="Low complexity" evidence="19">
    <location>
        <begin position="20"/>
        <end position="45"/>
    </location>
</feature>
<dbReference type="SUPFAM" id="SSF81296">
    <property type="entry name" value="E set domains"/>
    <property type="match status" value="1"/>
</dbReference>
<dbReference type="Gene3D" id="3.40.50.80">
    <property type="entry name" value="Nucleotide-binding domain of ferredoxin-NADP reductase (FNR) module"/>
    <property type="match status" value="1"/>
</dbReference>
<dbReference type="SUPFAM" id="SSF52343">
    <property type="entry name" value="Ferredoxin reductase-like, C-terminal NADP-linked domain"/>
    <property type="match status" value="1"/>
</dbReference>
<dbReference type="PROSITE" id="PS00191">
    <property type="entry name" value="CYTOCHROME_B5_1"/>
    <property type="match status" value="1"/>
</dbReference>
<dbReference type="InterPro" id="IPR022407">
    <property type="entry name" value="OxRdtase_Mopterin_BS"/>
</dbReference>
<evidence type="ECO:0000256" key="10">
    <source>
        <dbReference type="ARBA" id="ARBA00022827"/>
    </source>
</evidence>
<evidence type="ECO:0000259" key="20">
    <source>
        <dbReference type="PROSITE" id="PS50255"/>
    </source>
</evidence>
<dbReference type="InterPro" id="IPR014756">
    <property type="entry name" value="Ig_E-set"/>
</dbReference>
<dbReference type="PRINTS" id="PR00407">
    <property type="entry name" value="EUMOPTERIN"/>
</dbReference>
<keyword evidence="10" id="KW-0274">FAD</keyword>
<dbReference type="PROSITE" id="PS50255">
    <property type="entry name" value="CYTOCHROME_B5_2"/>
    <property type="match status" value="1"/>
</dbReference>
<evidence type="ECO:0000313" key="23">
    <source>
        <dbReference type="Proteomes" id="UP000249363"/>
    </source>
</evidence>
<feature type="domain" description="Cytochrome b5 heme-binding" evidence="20">
    <location>
        <begin position="526"/>
        <end position="618"/>
    </location>
</feature>
<dbReference type="Gene3D" id="3.90.420.10">
    <property type="entry name" value="Oxidoreductase, molybdopterin-binding domain"/>
    <property type="match status" value="1"/>
</dbReference>
<comment type="subunit">
    <text evidence="5">Homodimer.</text>
</comment>
<evidence type="ECO:0000256" key="14">
    <source>
        <dbReference type="ARBA" id="ARBA00023063"/>
    </source>
</evidence>
<dbReference type="PROSITE" id="PS00559">
    <property type="entry name" value="MOLYBDOPTERIN_EUK"/>
    <property type="match status" value="1"/>
</dbReference>
<dbReference type="RefSeq" id="XP_040730583.1">
    <property type="nucleotide sequence ID" value="XM_040874184.1"/>
</dbReference>
<dbReference type="InterPro" id="IPR036400">
    <property type="entry name" value="Cyt_B5-like_heme/steroid_sf"/>
</dbReference>
<dbReference type="InterPro" id="IPR001199">
    <property type="entry name" value="Cyt_B5-like_heme/steroid-bd"/>
</dbReference>
<dbReference type="CDD" id="cd06183">
    <property type="entry name" value="cyt_b5_reduct_like"/>
    <property type="match status" value="1"/>
</dbReference>
<evidence type="ECO:0000256" key="5">
    <source>
        <dbReference type="ARBA" id="ARBA00011738"/>
    </source>
</evidence>
<evidence type="ECO:0000259" key="21">
    <source>
        <dbReference type="PROSITE" id="PS51384"/>
    </source>
</evidence>
<proteinExistence type="inferred from homology"/>
<evidence type="ECO:0000256" key="3">
    <source>
        <dbReference type="ARBA" id="ARBA00003838"/>
    </source>
</evidence>
<evidence type="ECO:0000256" key="9">
    <source>
        <dbReference type="ARBA" id="ARBA00022723"/>
    </source>
</evidence>
<keyword evidence="6 18" id="KW-0500">Molybdenum</keyword>
<comment type="function">
    <text evidence="3 17">Nitrate reductase is a key enzyme involved in the first step of nitrate assimilation in plants, fungi and bacteria.</text>
</comment>
<dbReference type="PANTHER" id="PTHR19372">
    <property type="entry name" value="SULFITE REDUCTASE"/>
    <property type="match status" value="1"/>
</dbReference>
<dbReference type="PRINTS" id="PR00363">
    <property type="entry name" value="CYTOCHROMEB5"/>
</dbReference>
<dbReference type="STRING" id="1196081.A0A364KR92"/>
<dbReference type="FunFam" id="3.90.420.10:FF:000005">
    <property type="entry name" value="Nitrate reductase"/>
    <property type="match status" value="1"/>
</dbReference>
<dbReference type="InterPro" id="IPR008335">
    <property type="entry name" value="Mopterin_OxRdtase_euk"/>
</dbReference>
<evidence type="ECO:0000256" key="17">
    <source>
        <dbReference type="PIRNR" id="PIRNR000233"/>
    </source>
</evidence>
<dbReference type="GO" id="GO:0006790">
    <property type="term" value="P:sulfur compound metabolic process"/>
    <property type="evidence" value="ECO:0007669"/>
    <property type="project" value="TreeGrafter"/>
</dbReference>
<dbReference type="Gene3D" id="2.40.30.10">
    <property type="entry name" value="Translation factors"/>
    <property type="match status" value="1"/>
</dbReference>
<dbReference type="GO" id="GO:0050464">
    <property type="term" value="F:nitrate reductase (NADPH) activity"/>
    <property type="evidence" value="ECO:0007669"/>
    <property type="project" value="UniProtKB-EC"/>
</dbReference>
<dbReference type="InterPro" id="IPR017938">
    <property type="entry name" value="Riboflavin_synthase-like_b-brl"/>
</dbReference>
<feature type="binding site" evidence="18">
    <location>
        <position position="159"/>
    </location>
    <ligand>
        <name>Mo-molybdopterin</name>
        <dbReference type="ChEBI" id="CHEBI:71302"/>
    </ligand>
    <ligandPart>
        <name>Mo</name>
        <dbReference type="ChEBI" id="CHEBI:28685"/>
    </ligandPart>
</feature>
<comment type="cofactor">
    <cofactor evidence="1">
        <name>heme</name>
        <dbReference type="ChEBI" id="CHEBI:30413"/>
    </cofactor>
</comment>
<dbReference type="Pfam" id="PF00173">
    <property type="entry name" value="Cyt-b5"/>
    <property type="match status" value="1"/>
</dbReference>
<name>A0A364KR92_TALAM</name>
<evidence type="ECO:0000256" key="16">
    <source>
        <dbReference type="ARBA" id="ARBA00049155"/>
    </source>
</evidence>
<reference evidence="22 23" key="1">
    <citation type="journal article" date="2017" name="Biotechnol. Biofuels">
        <title>Differential beta-glucosidase expression as a function of carbon source availability in Talaromyces amestolkiae: a genomic and proteomic approach.</title>
        <authorList>
            <person name="de Eugenio L.I."/>
            <person name="Mendez-Liter J.A."/>
            <person name="Nieto-Dominguez M."/>
            <person name="Alonso L."/>
            <person name="Gil-Munoz J."/>
            <person name="Barriuso J."/>
            <person name="Prieto A."/>
            <person name="Martinez M.J."/>
        </authorList>
    </citation>
    <scope>NUCLEOTIDE SEQUENCE [LARGE SCALE GENOMIC DNA]</scope>
    <source>
        <strain evidence="22 23">CIB</strain>
    </source>
</reference>
<evidence type="ECO:0000256" key="11">
    <source>
        <dbReference type="ARBA" id="ARBA00022857"/>
    </source>
</evidence>
<evidence type="ECO:0000256" key="4">
    <source>
        <dbReference type="ARBA" id="ARBA00006253"/>
    </source>
</evidence>
<dbReference type="Proteomes" id="UP000249363">
    <property type="component" value="Unassembled WGS sequence"/>
</dbReference>
<organism evidence="22 23">
    <name type="scientific">Talaromyces amestolkiae</name>
    <dbReference type="NCBI Taxonomy" id="1196081"/>
    <lineage>
        <taxon>Eukaryota</taxon>
        <taxon>Fungi</taxon>
        <taxon>Dikarya</taxon>
        <taxon>Ascomycota</taxon>
        <taxon>Pezizomycotina</taxon>
        <taxon>Eurotiomycetes</taxon>
        <taxon>Eurotiomycetidae</taxon>
        <taxon>Eurotiales</taxon>
        <taxon>Trichocomaceae</taxon>
        <taxon>Talaromyces</taxon>
        <taxon>Talaromyces sect. Talaromyces</taxon>
    </lineage>
</organism>
<dbReference type="GO" id="GO:0042128">
    <property type="term" value="P:nitrate assimilation"/>
    <property type="evidence" value="ECO:0007669"/>
    <property type="project" value="UniProtKB-KW"/>
</dbReference>
<dbReference type="FunFam" id="2.60.40.650:FF:000001">
    <property type="entry name" value="Nitrate reductase"/>
    <property type="match status" value="1"/>
</dbReference>
<dbReference type="Pfam" id="PF00175">
    <property type="entry name" value="NAD_binding_1"/>
    <property type="match status" value="1"/>
</dbReference>
<evidence type="ECO:0000313" key="22">
    <source>
        <dbReference type="EMBL" id="RAO66066.1"/>
    </source>
</evidence>
<dbReference type="SMART" id="SM01117">
    <property type="entry name" value="Cyt-b5"/>
    <property type="match status" value="1"/>
</dbReference>
<evidence type="ECO:0000256" key="1">
    <source>
        <dbReference type="ARBA" id="ARBA00001971"/>
    </source>
</evidence>
<comment type="similarity">
    <text evidence="4 17">Belongs to the nitrate reductase family.</text>
</comment>
<dbReference type="InterPro" id="IPR000572">
    <property type="entry name" value="OxRdtase_Mopterin-bd_dom"/>
</dbReference>
<dbReference type="InterPro" id="IPR036374">
    <property type="entry name" value="OxRdtase_Mopterin-bd_sf"/>
</dbReference>
<dbReference type="PRINTS" id="PR00371">
    <property type="entry name" value="FPNCR"/>
</dbReference>
<evidence type="ECO:0000256" key="6">
    <source>
        <dbReference type="ARBA" id="ARBA00022505"/>
    </source>
</evidence>
<dbReference type="InterPro" id="IPR018506">
    <property type="entry name" value="Cyt_B5_heme-BS"/>
</dbReference>
<keyword evidence="23" id="KW-1185">Reference proteome</keyword>
<dbReference type="OrthoDB" id="432685at2759"/>
<comment type="caution">
    <text evidence="22">The sequence shown here is derived from an EMBL/GenBank/DDBJ whole genome shotgun (WGS) entry which is preliminary data.</text>
</comment>
<keyword evidence="11" id="KW-0521">NADP</keyword>
<dbReference type="GO" id="GO:0043546">
    <property type="term" value="F:molybdopterin cofactor binding"/>
    <property type="evidence" value="ECO:0007669"/>
    <property type="project" value="InterPro"/>
</dbReference>
<sequence>MATETLGYKEEMLEYSLPVSSESDNGSTSQSDSDSASTVSDLLPDIPLPPPSKAPTEILSVDLDTPDNHVPRDPRLIRLTGVHPFNVEPPLTTLFKEGFLTSPELFYVRNHGPVPRVRDEDIPTWELSIEGLVENPITLDFRQILQEFDQITAPITLVCAGNRRKEQNQVRKSKGFSWGAAGLSTALFTGPMMRDIIKRAKPMRRAKYVCMEGADKLPNGFYGTSVKLNWVMDPNRGIMLAHKMNGEDLRPDHGRPLRAVVPGQIGGRSVKWLTKLILTDAPSDNWYHIYDNRVLPTMVSPEQSAKEPKWWYDDRYAIYDLNVNSAVVHPQHDEVLRPAKAGPTATYTAQGYAYAGGGRRINRVEISLDKGKSWRLANIEYPEDKYREYESNLFGGKVDMFWRETCFCWCFWNLEILISDLTESDAILVRAMDEALSIQPRDMYWSVLGMMNNPWFRVAVIKDSDTIRFEHPTQPALMPGGWMERVKKAGGDLTNGHWGEVMSNEEVEANNGKAVEEINMKKEGLDRKVDFAEFKAHVSPEEPWFVVNGEVYDGTKFLEGHPGGAQSIVSAAGMDVSEEFLAIRKFHFLYLDGINTNKTTDSETAKAMMPDYHIGTLEKASLKVLHDEAQNQSSLGTPDEKYLQPKVWKKAELSTKRSISWDTRIFTFKLDYDLQPLGLPTGQHLMVKLKDSTTSESIIRAYTPISETNQQGTLDLLIKVYTPTPTEKGGKMTMALDKLAIGDNVEIKGPLGRLTYLGHGKVLLNDKQRDVKSFRMICGGSGITPIYQVLRAVVTNAQDPTHCVVLDGNRMEEDILCREELDSYAALNDERCTIVHTLTKPSGDWKGLKGRIGEELLKQYAPPSADGDSLALICGPEGMETATKAGLLKMGWDENDLVFF</sequence>
<dbReference type="Pfam" id="PF00970">
    <property type="entry name" value="FAD_binding_6"/>
    <property type="match status" value="1"/>
</dbReference>
<dbReference type="Gene3D" id="2.60.40.650">
    <property type="match status" value="1"/>
</dbReference>
<evidence type="ECO:0000256" key="18">
    <source>
        <dbReference type="PIRSR" id="PIRSR000233-1"/>
    </source>
</evidence>
<keyword evidence="9 18" id="KW-0479">Metal-binding</keyword>
<dbReference type="SUPFAM" id="SSF63380">
    <property type="entry name" value="Riboflavin synthase domain-like"/>
    <property type="match status" value="1"/>
</dbReference>
<dbReference type="InterPro" id="IPR012137">
    <property type="entry name" value="Nitr_rd_NADH"/>
</dbReference>
<dbReference type="PIRSF" id="PIRSF000233">
    <property type="entry name" value="Nitr_rd_NADH"/>
    <property type="match status" value="1"/>
</dbReference>
<dbReference type="FunFam" id="2.40.30.10:FF:000021">
    <property type="entry name" value="NADH-cytochrome b5 reductase"/>
    <property type="match status" value="1"/>
</dbReference>